<evidence type="ECO:0000313" key="1">
    <source>
        <dbReference type="EMBL" id="EAT58939.1"/>
    </source>
</evidence>
<protein>
    <submittedName>
        <fullName evidence="1">Uncharacterized protein</fullName>
    </submittedName>
</protein>
<comment type="caution">
    <text evidence="1">The sequence shown here is derived from an EMBL/GenBank/DDBJ whole genome shotgun (WGS) entry which is preliminary data.</text>
</comment>
<reference evidence="1 2" key="1">
    <citation type="submission" date="2006-07" db="EMBL/GenBank/DDBJ databases">
        <title>Annotation of the draft genome assembly of Chlorobium ferroxidans DSM 13031.</title>
        <authorList>
            <consortium name="US DOE Joint Genome Institute (JGI-ORNL)"/>
            <person name="Larimer F."/>
            <person name="Land M."/>
            <person name="Hauser L."/>
        </authorList>
    </citation>
    <scope>NUCLEOTIDE SEQUENCE [LARGE SCALE GENOMIC DNA]</scope>
    <source>
        <strain evidence="1 2">DSM 13031</strain>
    </source>
</reference>
<reference evidence="1 2" key="2">
    <citation type="submission" date="2006-07" db="EMBL/GenBank/DDBJ databases">
        <title>Sequencing of the draft genome and assembly of Chlorobium ferroxidans DSM 13031.</title>
        <authorList>
            <consortium name="US DOE Joint Genome Institute (JGI-PGF)"/>
            <person name="Copeland A."/>
            <person name="Lucas S."/>
            <person name="Lapidus A."/>
            <person name="Barry K."/>
            <person name="Glavina del Rio T."/>
            <person name="Dalin E."/>
            <person name="Tice H."/>
            <person name="Bruce D."/>
            <person name="Pitluck S."/>
            <person name="Richardson P."/>
        </authorList>
    </citation>
    <scope>NUCLEOTIDE SEQUENCE [LARGE SCALE GENOMIC DNA]</scope>
    <source>
        <strain evidence="1 2">DSM 13031</strain>
    </source>
</reference>
<accession>Q0YRI5</accession>
<name>Q0YRI5_9CHLB</name>
<dbReference type="EMBL" id="AASE01000010">
    <property type="protein sequence ID" value="EAT58939.1"/>
    <property type="molecule type" value="Genomic_DNA"/>
</dbReference>
<sequence>MEPFIRKHNPTLGIDDKMGITRLLKQEQKLCEIFFPCRPDYNVSQNVYFFHIMLFQLLLQKELPLYRRSQFVQTQHDISCLLL</sequence>
<dbReference type="Proteomes" id="UP000004162">
    <property type="component" value="Unassembled WGS sequence"/>
</dbReference>
<gene>
    <name evidence="1" type="ORF">CferDRAFT_0880</name>
</gene>
<evidence type="ECO:0000313" key="2">
    <source>
        <dbReference type="Proteomes" id="UP000004162"/>
    </source>
</evidence>
<organism evidence="1 2">
    <name type="scientific">Chlorobium ferrooxidans DSM 13031</name>
    <dbReference type="NCBI Taxonomy" id="377431"/>
    <lineage>
        <taxon>Bacteria</taxon>
        <taxon>Pseudomonadati</taxon>
        <taxon>Chlorobiota</taxon>
        <taxon>Chlorobiia</taxon>
        <taxon>Chlorobiales</taxon>
        <taxon>Chlorobiaceae</taxon>
        <taxon>Chlorobium/Pelodictyon group</taxon>
        <taxon>Chlorobium</taxon>
    </lineage>
</organism>
<dbReference type="AlphaFoldDB" id="Q0YRI5"/>
<keyword evidence="2" id="KW-1185">Reference proteome</keyword>
<proteinExistence type="predicted"/>